<feature type="transmembrane region" description="Helical" evidence="1">
    <location>
        <begin position="127"/>
        <end position="147"/>
    </location>
</feature>
<feature type="transmembrane region" description="Helical" evidence="1">
    <location>
        <begin position="52"/>
        <end position="72"/>
    </location>
</feature>
<keyword evidence="1" id="KW-1133">Transmembrane helix</keyword>
<dbReference type="Gene3D" id="3.30.565.10">
    <property type="entry name" value="Histidine kinase-like ATPase, C-terminal domain"/>
    <property type="match status" value="1"/>
</dbReference>
<dbReference type="InterPro" id="IPR010559">
    <property type="entry name" value="Sig_transdc_His_kin_internal"/>
</dbReference>
<dbReference type="InterPro" id="IPR036890">
    <property type="entry name" value="HATPase_C_sf"/>
</dbReference>
<dbReference type="EMBL" id="JBBEUB010000002">
    <property type="protein sequence ID" value="MEJ2902273.1"/>
    <property type="molecule type" value="Genomic_DNA"/>
</dbReference>
<dbReference type="GO" id="GO:0016301">
    <property type="term" value="F:kinase activity"/>
    <property type="evidence" value="ECO:0007669"/>
    <property type="project" value="UniProtKB-KW"/>
</dbReference>
<gene>
    <name evidence="3" type="ORF">WAE58_07545</name>
</gene>
<evidence type="ECO:0000313" key="3">
    <source>
        <dbReference type="EMBL" id="MEJ2902273.1"/>
    </source>
</evidence>
<dbReference type="Pfam" id="PF06580">
    <property type="entry name" value="His_kinase"/>
    <property type="match status" value="1"/>
</dbReference>
<evidence type="ECO:0000259" key="2">
    <source>
        <dbReference type="Pfam" id="PF06580"/>
    </source>
</evidence>
<keyword evidence="3" id="KW-0808">Transferase</keyword>
<dbReference type="InterPro" id="IPR050640">
    <property type="entry name" value="Bact_2-comp_sensor_kinase"/>
</dbReference>
<feature type="transmembrane region" description="Helical" evidence="1">
    <location>
        <begin position="84"/>
        <end position="107"/>
    </location>
</feature>
<dbReference type="RefSeq" id="WP_337716003.1">
    <property type="nucleotide sequence ID" value="NZ_JBBEUB010000002.1"/>
</dbReference>
<accession>A0ABU8NK79</accession>
<dbReference type="PANTHER" id="PTHR34220:SF7">
    <property type="entry name" value="SENSOR HISTIDINE KINASE YPDA"/>
    <property type="match status" value="1"/>
</dbReference>
<keyword evidence="4" id="KW-1185">Reference proteome</keyword>
<proteinExistence type="predicted"/>
<name>A0ABU8NK79_9SPHI</name>
<keyword evidence="3" id="KW-0418">Kinase</keyword>
<feature type="domain" description="Signal transduction histidine kinase internal region" evidence="2">
    <location>
        <begin position="167"/>
        <end position="243"/>
    </location>
</feature>
<reference evidence="3 4" key="1">
    <citation type="submission" date="2024-03" db="EMBL/GenBank/DDBJ databases">
        <title>Sequence of Lycoming College Course Isolates.</title>
        <authorList>
            <person name="Plotts O."/>
            <person name="Newman J."/>
        </authorList>
    </citation>
    <scope>NUCLEOTIDE SEQUENCE [LARGE SCALE GENOMIC DNA]</scope>
    <source>
        <strain evidence="3 4">CJB-3</strain>
    </source>
</reference>
<evidence type="ECO:0000256" key="1">
    <source>
        <dbReference type="SAM" id="Phobius"/>
    </source>
</evidence>
<evidence type="ECO:0000313" key="4">
    <source>
        <dbReference type="Proteomes" id="UP001378956"/>
    </source>
</evidence>
<organism evidence="3 4">
    <name type="scientific">Pedobacter panaciterrae</name>
    <dbReference type="NCBI Taxonomy" id="363849"/>
    <lineage>
        <taxon>Bacteria</taxon>
        <taxon>Pseudomonadati</taxon>
        <taxon>Bacteroidota</taxon>
        <taxon>Sphingobacteriia</taxon>
        <taxon>Sphingobacteriales</taxon>
        <taxon>Sphingobacteriaceae</taxon>
        <taxon>Pedobacter</taxon>
    </lineage>
</organism>
<dbReference type="Proteomes" id="UP001378956">
    <property type="component" value="Unassembled WGS sequence"/>
</dbReference>
<feature type="transmembrane region" description="Helical" evidence="1">
    <location>
        <begin position="21"/>
        <end position="40"/>
    </location>
</feature>
<comment type="caution">
    <text evidence="3">The sequence shown here is derived from an EMBL/GenBank/DDBJ whole genome shotgun (WGS) entry which is preliminary data.</text>
</comment>
<sequence>MKADLELKNTNLLQVIVDDRYRILRHAVLLVVSLVVITYSNWQAEYSGPFNYFRLLSVYGVLIAMCYINMYILVPVYFFKGRYVLYLILFSLLVFLSLTFISGLFQVYLDSAGMQLGHGYKEDDHGFFEGFFITVSIILITTMIKLFQRWTKDNERIAELNNITLRMELNELRNQINPHFLFNMLNGIKALIRTDPEKANLVIMRLSEFLRYQIYDNNEEKTPLRSEITFLSNFLNLEMLRRDKLSVDINIPDTPGILDGIFVPPNLFTTFVENAVKHSVDVSGGEPHITIKFVIVDAELHFFCMNSKDPLFIPNDQKNSGLGLANIKRRLQLLYQNNYFLTIDSTENQFSILLKLPL</sequence>
<keyword evidence="1" id="KW-0812">Transmembrane</keyword>
<dbReference type="PANTHER" id="PTHR34220">
    <property type="entry name" value="SENSOR HISTIDINE KINASE YPDA"/>
    <property type="match status" value="1"/>
</dbReference>
<protein>
    <submittedName>
        <fullName evidence="3">Histidine kinase</fullName>
    </submittedName>
</protein>
<keyword evidence="1" id="KW-0472">Membrane</keyword>
<dbReference type="SUPFAM" id="SSF55874">
    <property type="entry name" value="ATPase domain of HSP90 chaperone/DNA topoisomerase II/histidine kinase"/>
    <property type="match status" value="1"/>
</dbReference>